<proteinExistence type="predicted"/>
<dbReference type="Pfam" id="PF05977">
    <property type="entry name" value="MFS_3"/>
    <property type="match status" value="1"/>
</dbReference>
<keyword evidence="5 8" id="KW-1133">Transmembrane helix</keyword>
<evidence type="ECO:0000256" key="7">
    <source>
        <dbReference type="SAM" id="MobiDB-lite"/>
    </source>
</evidence>
<keyword evidence="10" id="KW-1185">Reference proteome</keyword>
<evidence type="ECO:0000256" key="4">
    <source>
        <dbReference type="ARBA" id="ARBA00022692"/>
    </source>
</evidence>
<evidence type="ECO:0000256" key="1">
    <source>
        <dbReference type="ARBA" id="ARBA00004651"/>
    </source>
</evidence>
<name>A0A1G9A2J0_9ACTN</name>
<feature type="transmembrane region" description="Helical" evidence="8">
    <location>
        <begin position="123"/>
        <end position="149"/>
    </location>
</feature>
<dbReference type="InterPro" id="IPR010290">
    <property type="entry name" value="TM_effector"/>
</dbReference>
<dbReference type="PANTHER" id="PTHR23513:SF11">
    <property type="entry name" value="STAPHYLOFERRIN A TRANSPORTER"/>
    <property type="match status" value="1"/>
</dbReference>
<dbReference type="InterPro" id="IPR036259">
    <property type="entry name" value="MFS_trans_sf"/>
</dbReference>
<feature type="transmembrane region" description="Helical" evidence="8">
    <location>
        <begin position="89"/>
        <end position="111"/>
    </location>
</feature>
<dbReference type="Proteomes" id="UP000199155">
    <property type="component" value="Unassembled WGS sequence"/>
</dbReference>
<evidence type="ECO:0000313" key="10">
    <source>
        <dbReference type="Proteomes" id="UP000199155"/>
    </source>
</evidence>
<feature type="transmembrane region" description="Helical" evidence="8">
    <location>
        <begin position="56"/>
        <end position="77"/>
    </location>
</feature>
<feature type="region of interest" description="Disordered" evidence="7">
    <location>
        <begin position="233"/>
        <end position="261"/>
    </location>
</feature>
<keyword evidence="4 8" id="KW-0812">Transmembrane</keyword>
<dbReference type="SUPFAM" id="SSF103473">
    <property type="entry name" value="MFS general substrate transporter"/>
    <property type="match status" value="1"/>
</dbReference>
<dbReference type="STRING" id="417292.SAMN05421806_105332"/>
<feature type="transmembrane region" description="Helical" evidence="8">
    <location>
        <begin position="179"/>
        <end position="200"/>
    </location>
</feature>
<feature type="compositionally biased region" description="Basic residues" evidence="7">
    <location>
        <begin position="250"/>
        <end position="261"/>
    </location>
</feature>
<evidence type="ECO:0000313" key="9">
    <source>
        <dbReference type="EMBL" id="SDK21558.1"/>
    </source>
</evidence>
<evidence type="ECO:0000256" key="3">
    <source>
        <dbReference type="ARBA" id="ARBA00022475"/>
    </source>
</evidence>
<protein>
    <submittedName>
        <fullName evidence="9">Transmembrane secretion effector</fullName>
    </submittedName>
</protein>
<comment type="subcellular location">
    <subcellularLocation>
        <location evidence="1">Cell membrane</location>
        <topology evidence="1">Multi-pass membrane protein</topology>
    </subcellularLocation>
</comment>
<keyword evidence="3" id="KW-1003">Cell membrane</keyword>
<reference evidence="9 10" key="1">
    <citation type="submission" date="2016-10" db="EMBL/GenBank/DDBJ databases">
        <authorList>
            <person name="de Groot N.N."/>
        </authorList>
    </citation>
    <scope>NUCLEOTIDE SEQUENCE [LARGE SCALE GENOMIC DNA]</scope>
    <source>
        <strain evidence="9 10">CGMCC 4.5727</strain>
    </source>
</reference>
<evidence type="ECO:0000256" key="6">
    <source>
        <dbReference type="ARBA" id="ARBA00023136"/>
    </source>
</evidence>
<keyword evidence="6 8" id="KW-0472">Membrane</keyword>
<dbReference type="GO" id="GO:0005886">
    <property type="term" value="C:plasma membrane"/>
    <property type="evidence" value="ECO:0007669"/>
    <property type="project" value="UniProtKB-SubCell"/>
</dbReference>
<evidence type="ECO:0000256" key="8">
    <source>
        <dbReference type="SAM" id="Phobius"/>
    </source>
</evidence>
<gene>
    <name evidence="9" type="ORF">SAMN05421806_105332</name>
</gene>
<accession>A0A1G9A2J0</accession>
<evidence type="ECO:0000256" key="2">
    <source>
        <dbReference type="ARBA" id="ARBA00022448"/>
    </source>
</evidence>
<dbReference type="EMBL" id="FNFF01000005">
    <property type="protein sequence ID" value="SDK21558.1"/>
    <property type="molecule type" value="Genomic_DNA"/>
</dbReference>
<evidence type="ECO:0000256" key="5">
    <source>
        <dbReference type="ARBA" id="ARBA00022989"/>
    </source>
</evidence>
<sequence length="261" mass="26426">MAMPRPAFTVNALTYAAPIGALLLIRSGDLHGSDVSFTSARRLRDGLRHTARERHLLWPILLVGAFGFFTVNLPVTLASYAQSVLHTDAGGYGLLSATTAVGALAGALLAAQRTHSTHRAMSATAASLALAYVGAACAPGPGWLVAFLIPVGALTTLLNTSTNTAVQLGAPDALRGRVMGVYVLVFVGSGALGGPVLGAVNEAFGPRAGLCAAGVTGALAVCALWFTRPAPAHAPATPGSGHRGATPVVGHRRGVRGPKTT</sequence>
<keyword evidence="2" id="KW-0813">Transport</keyword>
<dbReference type="Gene3D" id="1.20.1250.20">
    <property type="entry name" value="MFS general substrate transporter like domains"/>
    <property type="match status" value="1"/>
</dbReference>
<organism evidence="9 10">
    <name type="scientific">Streptomyces indicus</name>
    <dbReference type="NCBI Taxonomy" id="417292"/>
    <lineage>
        <taxon>Bacteria</taxon>
        <taxon>Bacillati</taxon>
        <taxon>Actinomycetota</taxon>
        <taxon>Actinomycetes</taxon>
        <taxon>Kitasatosporales</taxon>
        <taxon>Streptomycetaceae</taxon>
        <taxon>Streptomyces</taxon>
    </lineage>
</organism>
<feature type="transmembrane region" description="Helical" evidence="8">
    <location>
        <begin position="207"/>
        <end position="226"/>
    </location>
</feature>
<dbReference type="AlphaFoldDB" id="A0A1G9A2J0"/>
<dbReference type="PANTHER" id="PTHR23513">
    <property type="entry name" value="INTEGRAL MEMBRANE EFFLUX PROTEIN-RELATED"/>
    <property type="match status" value="1"/>
</dbReference>